<gene>
    <name evidence="1" type="ORF">POCTA_138.1.T0240171</name>
</gene>
<proteinExistence type="predicted"/>
<keyword evidence="2" id="KW-1185">Reference proteome</keyword>
<organism evidence="1 2">
    <name type="scientific">Paramecium octaurelia</name>
    <dbReference type="NCBI Taxonomy" id="43137"/>
    <lineage>
        <taxon>Eukaryota</taxon>
        <taxon>Sar</taxon>
        <taxon>Alveolata</taxon>
        <taxon>Ciliophora</taxon>
        <taxon>Intramacronucleata</taxon>
        <taxon>Oligohymenophorea</taxon>
        <taxon>Peniculida</taxon>
        <taxon>Parameciidae</taxon>
        <taxon>Paramecium</taxon>
    </lineage>
</organism>
<evidence type="ECO:0000313" key="1">
    <source>
        <dbReference type="EMBL" id="CAD8150857.1"/>
    </source>
</evidence>
<accession>A0A8S1TGD5</accession>
<reference evidence="1" key="1">
    <citation type="submission" date="2021-01" db="EMBL/GenBank/DDBJ databases">
        <authorList>
            <consortium name="Genoscope - CEA"/>
            <person name="William W."/>
        </authorList>
    </citation>
    <scope>NUCLEOTIDE SEQUENCE</scope>
</reference>
<name>A0A8S1TGD5_PAROT</name>
<comment type="caution">
    <text evidence="1">The sequence shown here is derived from an EMBL/GenBank/DDBJ whole genome shotgun (WGS) entry which is preliminary data.</text>
</comment>
<evidence type="ECO:0000313" key="2">
    <source>
        <dbReference type="Proteomes" id="UP000683925"/>
    </source>
</evidence>
<dbReference type="EMBL" id="CAJJDP010000024">
    <property type="protein sequence ID" value="CAD8150857.1"/>
    <property type="molecule type" value="Genomic_DNA"/>
</dbReference>
<dbReference type="Proteomes" id="UP000683925">
    <property type="component" value="Unassembled WGS sequence"/>
</dbReference>
<sequence>MGLYKYTKQCKNRFNQPIGWKENFETRVQQLLNKNTFLEGIVQRLLIIKSERLFFQ</sequence>
<protein>
    <submittedName>
        <fullName evidence="1">Uncharacterized protein</fullName>
    </submittedName>
</protein>
<dbReference type="AlphaFoldDB" id="A0A8S1TGD5"/>